<dbReference type="EC" id="1.13.11.29" evidence="7"/>
<keyword evidence="8" id="KW-1185">Reference proteome</keyword>
<geneLocation type="plasmid" evidence="7 8">
    <name>pLlyPCM2298_1</name>
</geneLocation>
<reference evidence="7" key="1">
    <citation type="submission" date="2021-03" db="EMBL/GenBank/DDBJ databases">
        <title>Legionella lytica PCM 2298.</title>
        <authorList>
            <person name="Koper P."/>
        </authorList>
    </citation>
    <scope>NUCLEOTIDE SEQUENCE</scope>
    <source>
        <strain evidence="7">PCM 2298</strain>
        <plasmid evidence="7">pLlyPCM2298_1</plasmid>
    </source>
</reference>
<evidence type="ECO:0000313" key="7">
    <source>
        <dbReference type="EMBL" id="USQ15494.1"/>
    </source>
</evidence>
<evidence type="ECO:0000259" key="6">
    <source>
        <dbReference type="Pfam" id="PF02900"/>
    </source>
</evidence>
<dbReference type="GO" id="GO:0050297">
    <property type="term" value="F:stizolobate synthase activity"/>
    <property type="evidence" value="ECO:0007669"/>
    <property type="project" value="UniProtKB-EC"/>
</dbReference>
<keyword evidence="3" id="KW-0479">Metal-binding</keyword>
<dbReference type="InterPro" id="IPR014436">
    <property type="entry name" value="Extradiol_dOase_DODA"/>
</dbReference>
<dbReference type="PANTHER" id="PTHR30096">
    <property type="entry name" value="4,5-DOPA DIOXYGENASE EXTRADIOL-LIKE PROTEIN"/>
    <property type="match status" value="1"/>
</dbReference>
<keyword evidence="4" id="KW-0862">Zinc</keyword>
<dbReference type="InterPro" id="IPR004183">
    <property type="entry name" value="Xdiol_dOase_suB"/>
</dbReference>
<name>A0ABY4YEJ0_9GAMM</name>
<organism evidence="7 8">
    <name type="scientific">Legionella lytica</name>
    <dbReference type="NCBI Taxonomy" id="96232"/>
    <lineage>
        <taxon>Bacteria</taxon>
        <taxon>Pseudomonadati</taxon>
        <taxon>Pseudomonadota</taxon>
        <taxon>Gammaproteobacteria</taxon>
        <taxon>Legionellales</taxon>
        <taxon>Legionellaceae</taxon>
        <taxon>Legionella</taxon>
    </lineage>
</organism>
<keyword evidence="7" id="KW-0614">Plasmid</keyword>
<feature type="domain" description="Extradiol ring-cleavage dioxygenase class III enzyme subunit B" evidence="6">
    <location>
        <begin position="20"/>
        <end position="236"/>
    </location>
</feature>
<comment type="cofactor">
    <cofactor evidence="1">
        <name>Zn(2+)</name>
        <dbReference type="ChEBI" id="CHEBI:29105"/>
    </cofactor>
</comment>
<dbReference type="CDD" id="cd07363">
    <property type="entry name" value="45_DOPA_Dioxygenase"/>
    <property type="match status" value="1"/>
</dbReference>
<sequence length="257" mass="28786">MPVLFIGHGSPMNAIEINEFTECLHALGKKIPTPKAILCISAHWLTEGTWVTHMPQPKTIHDFYGFPKALFDVEYPAPGSPEIADLVKSTIKTPTVHPDNETWGLDHGTWSVLRHLYPKANIPVVQLSIYLEQSGEYHYRIGQQLQSLRDQGILIVGSGNVVHNLPLIAWGKAPKPYPWAIQFDAWIKEMLIARNIHALTTQYANTEAGKLSVPTPDHYYPLLYTLGAADDEDEISFIYEGIQNSSISMRTLSFGLK</sequence>
<protein>
    <submittedName>
        <fullName evidence="7">4,5-DOPA dioxygenase extradiol</fullName>
        <ecNumber evidence="7">1.13.11.29</ecNumber>
    </submittedName>
</protein>
<evidence type="ECO:0000256" key="1">
    <source>
        <dbReference type="ARBA" id="ARBA00001947"/>
    </source>
</evidence>
<dbReference type="Pfam" id="PF02900">
    <property type="entry name" value="LigB"/>
    <property type="match status" value="1"/>
</dbReference>
<dbReference type="Proteomes" id="UP001057474">
    <property type="component" value="Plasmid pLlyPCM2298_1"/>
</dbReference>
<proteinExistence type="inferred from homology"/>
<dbReference type="PANTHER" id="PTHR30096:SF0">
    <property type="entry name" value="4,5-DOPA DIOXYGENASE EXTRADIOL-LIKE PROTEIN"/>
    <property type="match status" value="1"/>
</dbReference>
<accession>A0ABY4YEJ0</accession>
<evidence type="ECO:0000256" key="4">
    <source>
        <dbReference type="ARBA" id="ARBA00022833"/>
    </source>
</evidence>
<dbReference type="PIRSF" id="PIRSF006157">
    <property type="entry name" value="Doxgns_DODA"/>
    <property type="match status" value="1"/>
</dbReference>
<dbReference type="Gene3D" id="3.40.830.10">
    <property type="entry name" value="LigB-like"/>
    <property type="match status" value="1"/>
</dbReference>
<keyword evidence="7" id="KW-0223">Dioxygenase</keyword>
<evidence type="ECO:0000256" key="5">
    <source>
        <dbReference type="ARBA" id="ARBA00023002"/>
    </source>
</evidence>
<dbReference type="NCBIfam" id="NF007914">
    <property type="entry name" value="PRK10628.1"/>
    <property type="match status" value="1"/>
</dbReference>
<comment type="similarity">
    <text evidence="2">Belongs to the DODA-type extradiol aromatic ring-opening dioxygenase family.</text>
</comment>
<dbReference type="EMBL" id="CP071528">
    <property type="protein sequence ID" value="USQ15494.1"/>
    <property type="molecule type" value="Genomic_DNA"/>
</dbReference>
<evidence type="ECO:0000256" key="3">
    <source>
        <dbReference type="ARBA" id="ARBA00022723"/>
    </source>
</evidence>
<evidence type="ECO:0000256" key="2">
    <source>
        <dbReference type="ARBA" id="ARBA00007581"/>
    </source>
</evidence>
<evidence type="ECO:0000313" key="8">
    <source>
        <dbReference type="Proteomes" id="UP001057474"/>
    </source>
</evidence>
<dbReference type="SUPFAM" id="SSF53213">
    <property type="entry name" value="LigB-like"/>
    <property type="match status" value="1"/>
</dbReference>
<gene>
    <name evidence="7" type="primary">ygiD</name>
    <name evidence="7" type="ORF">J2N86_14370</name>
</gene>
<keyword evidence="5 7" id="KW-0560">Oxidoreductase</keyword>